<evidence type="ECO:0000313" key="11">
    <source>
        <dbReference type="Proteomes" id="UP001523003"/>
    </source>
</evidence>
<proteinExistence type="predicted"/>
<comment type="caution">
    <text evidence="10">The sequence shown here is derived from an EMBL/GenBank/DDBJ whole genome shotgun (WGS) entry which is preliminary data.</text>
</comment>
<gene>
    <name evidence="10" type="ORF">M4Z11_02835</name>
</gene>
<dbReference type="EMBL" id="JAMCOF010000003">
    <property type="protein sequence ID" value="MCL6229552.1"/>
    <property type="molecule type" value="Genomic_DNA"/>
</dbReference>
<feature type="transmembrane region" description="Helical" evidence="8">
    <location>
        <begin position="248"/>
        <end position="270"/>
    </location>
</feature>
<feature type="transmembrane region" description="Helical" evidence="8">
    <location>
        <begin position="437"/>
        <end position="456"/>
    </location>
</feature>
<evidence type="ECO:0000256" key="5">
    <source>
        <dbReference type="ARBA" id="ARBA00022970"/>
    </source>
</evidence>
<evidence type="ECO:0000313" key="10">
    <source>
        <dbReference type="EMBL" id="MCL6229552.1"/>
    </source>
</evidence>
<feature type="transmembrane region" description="Helical" evidence="8">
    <location>
        <begin position="338"/>
        <end position="358"/>
    </location>
</feature>
<feature type="domain" description="Amino acid permease/ SLC12A" evidence="9">
    <location>
        <begin position="23"/>
        <end position="459"/>
    </location>
</feature>
<organism evidence="10 11">
    <name type="scientific">Bartonella bilalgolemii</name>
    <dbReference type="NCBI Taxonomy" id="2942911"/>
    <lineage>
        <taxon>Bacteria</taxon>
        <taxon>Pseudomonadati</taxon>
        <taxon>Pseudomonadota</taxon>
        <taxon>Alphaproteobacteria</taxon>
        <taxon>Hyphomicrobiales</taxon>
        <taxon>Bartonellaceae</taxon>
        <taxon>Bartonella</taxon>
    </lineage>
</organism>
<dbReference type="PANTHER" id="PTHR43495">
    <property type="entry name" value="GABA PERMEASE"/>
    <property type="match status" value="1"/>
</dbReference>
<feature type="transmembrane region" description="Helical" evidence="8">
    <location>
        <begin position="206"/>
        <end position="227"/>
    </location>
</feature>
<dbReference type="RefSeq" id="WP_249675958.1">
    <property type="nucleotide sequence ID" value="NZ_JAMCOF010000003.1"/>
</dbReference>
<comment type="subcellular location">
    <subcellularLocation>
        <location evidence="1">Cell membrane</location>
        <topology evidence="1">Multi-pass membrane protein</topology>
    </subcellularLocation>
</comment>
<evidence type="ECO:0000256" key="2">
    <source>
        <dbReference type="ARBA" id="ARBA00022448"/>
    </source>
</evidence>
<keyword evidence="11" id="KW-1185">Reference proteome</keyword>
<feature type="transmembrane region" description="Helical" evidence="8">
    <location>
        <begin position="104"/>
        <end position="126"/>
    </location>
</feature>
<dbReference type="PANTHER" id="PTHR43495:SF2">
    <property type="entry name" value="D-SERINE_D-ALANINE_GLYCINE TRANSPORTER"/>
    <property type="match status" value="1"/>
</dbReference>
<evidence type="ECO:0000256" key="3">
    <source>
        <dbReference type="ARBA" id="ARBA00022475"/>
    </source>
</evidence>
<keyword evidence="4 8" id="KW-0812">Transmembrane</keyword>
<feature type="transmembrane region" description="Helical" evidence="8">
    <location>
        <begin position="364"/>
        <end position="393"/>
    </location>
</feature>
<name>A0ABT0P8D5_9HYPH</name>
<keyword evidence="7 8" id="KW-0472">Membrane</keyword>
<feature type="transmembrane region" description="Helical" evidence="8">
    <location>
        <begin position="282"/>
        <end position="307"/>
    </location>
</feature>
<feature type="transmembrane region" description="Helical" evidence="8">
    <location>
        <begin position="23"/>
        <end position="41"/>
    </location>
</feature>
<feature type="transmembrane region" description="Helical" evidence="8">
    <location>
        <begin position="47"/>
        <end position="67"/>
    </location>
</feature>
<evidence type="ECO:0000256" key="7">
    <source>
        <dbReference type="ARBA" id="ARBA00023136"/>
    </source>
</evidence>
<keyword evidence="5" id="KW-0029">Amino-acid transport</keyword>
<feature type="transmembrane region" description="Helical" evidence="8">
    <location>
        <begin position="132"/>
        <end position="153"/>
    </location>
</feature>
<dbReference type="Pfam" id="PF00324">
    <property type="entry name" value="AA_permease"/>
    <property type="match status" value="1"/>
</dbReference>
<dbReference type="Proteomes" id="UP001523003">
    <property type="component" value="Unassembled WGS sequence"/>
</dbReference>
<dbReference type="InterPro" id="IPR004841">
    <property type="entry name" value="AA-permease/SLC12A_dom"/>
</dbReference>
<dbReference type="Gene3D" id="1.20.1740.10">
    <property type="entry name" value="Amino acid/polyamine transporter I"/>
    <property type="match status" value="1"/>
</dbReference>
<evidence type="ECO:0000256" key="4">
    <source>
        <dbReference type="ARBA" id="ARBA00022692"/>
    </source>
</evidence>
<feature type="transmembrane region" description="Helical" evidence="8">
    <location>
        <begin position="413"/>
        <end position="431"/>
    </location>
</feature>
<evidence type="ECO:0000256" key="6">
    <source>
        <dbReference type="ARBA" id="ARBA00022989"/>
    </source>
</evidence>
<dbReference type="PIRSF" id="PIRSF006060">
    <property type="entry name" value="AA_transporter"/>
    <property type="match status" value="1"/>
</dbReference>
<protein>
    <submittedName>
        <fullName evidence="10">Amino acid permease</fullName>
    </submittedName>
</protein>
<accession>A0ABT0P8D5</accession>
<reference evidence="10 11" key="1">
    <citation type="submission" date="2022-05" db="EMBL/GenBank/DDBJ databases">
        <title>Description of the Bartonella bilalgolemii sp. nov. Isolated from Apodemus uralensis (Pallas 1811).</title>
        <authorList>
            <person name="Zgheib R."/>
            <person name="Celebi B."/>
        </authorList>
    </citation>
    <scope>NUCLEOTIDE SEQUENCE [LARGE SCALE GENOMIC DNA]</scope>
    <source>
        <strain evidence="10 11">G70</strain>
    </source>
</reference>
<keyword evidence="2" id="KW-0813">Transport</keyword>
<keyword evidence="3" id="KW-1003">Cell membrane</keyword>
<sequence length="471" mass="52669">MDYKQNLAENHQRKLQRGLGNRHVQLIAISGAIGTGLFMGSGKTISISGPSIILVYAIIGCVLYFVMRAMGELLLSNTEYQSFIDFSAHFLGPKIGFFIGWTYWLCWIVTGTADIIAIANYAQFWWYELNPWLPVFICIVFFLIFNLVAVKLFGELEFWFGLIKIVAILALIVIGSYMIFIGFISPHGTVSSLRNVWNDGDIFPRGIAGFFAGFQISIFSFVGIELAGITAAEVKEPEKVLPKAINSIPIRIVLFYIFSLIVIMSVTPWNQIAADKSPFVDMFLLAGIPTAAGLVNFIVLISAVSSANSGIFSTSRMIYGLATRQGAPSFLGRLSNNYVPANALFFSCLCVLLSYTLLLLSPTIISAFTIITTIAAILFIFVWSIILISYMIYRRNYPMQHITSTYKMPGGTFMCWIILAFFAFILFLLTLESDTLTALKCTPLWFIFLGIMYSIFGKKDSIKKKRNLYIK</sequence>
<evidence type="ECO:0000259" key="9">
    <source>
        <dbReference type="Pfam" id="PF00324"/>
    </source>
</evidence>
<feature type="transmembrane region" description="Helical" evidence="8">
    <location>
        <begin position="165"/>
        <end position="186"/>
    </location>
</feature>
<evidence type="ECO:0000256" key="1">
    <source>
        <dbReference type="ARBA" id="ARBA00004651"/>
    </source>
</evidence>
<keyword evidence="6 8" id="KW-1133">Transmembrane helix</keyword>
<evidence type="ECO:0000256" key="8">
    <source>
        <dbReference type="SAM" id="Phobius"/>
    </source>
</evidence>